<sequence>MLALRAPLYRRRIGRIALDTAACFALSALFVVSALAQDASEKAPIKLQLNKVETAGEACRITMVIDNKGSGLKSYKVDLFAFDPEGVAQKRVAVELGPLPPKKTTVKIFDFPGIACNKVGRVLLNDVLTCDGGDAGREACLERTETDSKAGLPFDR</sequence>
<name>A0ABV2NLC4_9HYPH</name>
<keyword evidence="1" id="KW-0732">Signal</keyword>
<evidence type="ECO:0000313" key="3">
    <source>
        <dbReference type="Proteomes" id="UP001549119"/>
    </source>
</evidence>
<dbReference type="Proteomes" id="UP001549119">
    <property type="component" value="Unassembled WGS sequence"/>
</dbReference>
<feature type="chain" id="PRO_5046161047" description="Tat pathway signal protein" evidence="1">
    <location>
        <begin position="37"/>
        <end position="156"/>
    </location>
</feature>
<keyword evidence="3" id="KW-1185">Reference proteome</keyword>
<organism evidence="2 3">
    <name type="scientific">Methylobacterium radiotolerans</name>
    <dbReference type="NCBI Taxonomy" id="31998"/>
    <lineage>
        <taxon>Bacteria</taxon>
        <taxon>Pseudomonadati</taxon>
        <taxon>Pseudomonadota</taxon>
        <taxon>Alphaproteobacteria</taxon>
        <taxon>Hyphomicrobiales</taxon>
        <taxon>Methylobacteriaceae</taxon>
        <taxon>Methylobacterium</taxon>
    </lineage>
</organism>
<gene>
    <name evidence="2" type="ORF">ABIC20_004619</name>
</gene>
<feature type="signal peptide" evidence="1">
    <location>
        <begin position="1"/>
        <end position="36"/>
    </location>
</feature>
<dbReference type="EMBL" id="JBEPNW010000002">
    <property type="protein sequence ID" value="MET3867310.1"/>
    <property type="molecule type" value="Genomic_DNA"/>
</dbReference>
<proteinExistence type="predicted"/>
<evidence type="ECO:0000256" key="1">
    <source>
        <dbReference type="SAM" id="SignalP"/>
    </source>
</evidence>
<comment type="caution">
    <text evidence="2">The sequence shown here is derived from an EMBL/GenBank/DDBJ whole genome shotgun (WGS) entry which is preliminary data.</text>
</comment>
<accession>A0ABV2NLC4</accession>
<dbReference type="RefSeq" id="WP_029357739.1">
    <property type="nucleotide sequence ID" value="NZ_JAZBNP010000002.1"/>
</dbReference>
<reference evidence="2 3" key="1">
    <citation type="submission" date="2024-06" db="EMBL/GenBank/DDBJ databases">
        <title>Genomics of switchgrass bacterial isolates.</title>
        <authorList>
            <person name="Shade A."/>
        </authorList>
    </citation>
    <scope>NUCLEOTIDE SEQUENCE [LARGE SCALE GENOMIC DNA]</scope>
    <source>
        <strain evidence="2 3">PvP084</strain>
    </source>
</reference>
<protein>
    <recommendedName>
        <fullName evidence="4">Tat pathway signal protein</fullName>
    </recommendedName>
</protein>
<evidence type="ECO:0008006" key="4">
    <source>
        <dbReference type="Google" id="ProtNLM"/>
    </source>
</evidence>
<evidence type="ECO:0000313" key="2">
    <source>
        <dbReference type="EMBL" id="MET3867310.1"/>
    </source>
</evidence>